<evidence type="ECO:0000313" key="17">
    <source>
        <dbReference type="EMBL" id="RRJ23551.1"/>
    </source>
</evidence>
<dbReference type="InterPro" id="IPR003759">
    <property type="entry name" value="Cbl-bd_cap"/>
</dbReference>
<dbReference type="GO" id="GO:0032259">
    <property type="term" value="P:methylation"/>
    <property type="evidence" value="ECO:0007669"/>
    <property type="project" value="UniProtKB-KW"/>
</dbReference>
<evidence type="ECO:0000256" key="4">
    <source>
        <dbReference type="ARBA" id="ARBA00022679"/>
    </source>
</evidence>
<dbReference type="FunFam" id="3.20.20.20:FF:000002">
    <property type="entry name" value="Methionine synthase"/>
    <property type="match status" value="1"/>
</dbReference>
<dbReference type="Pfam" id="PF02310">
    <property type="entry name" value="B12-binding"/>
    <property type="match status" value="1"/>
</dbReference>
<evidence type="ECO:0000313" key="18">
    <source>
        <dbReference type="Proteomes" id="UP000276260"/>
    </source>
</evidence>
<dbReference type="SUPFAM" id="SSF56507">
    <property type="entry name" value="Methionine synthase activation domain-like"/>
    <property type="match status" value="1"/>
</dbReference>
<proteinExistence type="inferred from homology"/>
<feature type="binding site" evidence="11">
    <location>
        <position position="459"/>
    </location>
    <ligand>
        <name>methylcob(III)alamin</name>
        <dbReference type="ChEBI" id="CHEBI:28115"/>
    </ligand>
</feature>
<dbReference type="CDD" id="cd00740">
    <property type="entry name" value="MeTr"/>
    <property type="match status" value="1"/>
</dbReference>
<dbReference type="GO" id="GO:0008705">
    <property type="term" value="F:methionine synthase activity"/>
    <property type="evidence" value="ECO:0007669"/>
    <property type="project" value="UniProtKB-UniRule"/>
</dbReference>
<dbReference type="SMART" id="SM01018">
    <property type="entry name" value="B12-binding_2"/>
    <property type="match status" value="1"/>
</dbReference>
<evidence type="ECO:0000256" key="1">
    <source>
        <dbReference type="ARBA" id="ARBA00010398"/>
    </source>
</evidence>
<dbReference type="PIRSF" id="PIRSF000381">
    <property type="entry name" value="MetH"/>
    <property type="match status" value="1"/>
</dbReference>
<comment type="caution">
    <text evidence="17">The sequence shown here is derived from an EMBL/GenBank/DDBJ whole genome shotgun (WGS) entry which is preliminary data.</text>
</comment>
<dbReference type="Pfam" id="PF02607">
    <property type="entry name" value="B12-binding_2"/>
    <property type="match status" value="1"/>
</dbReference>
<name>A0A3P3QQL6_9GAMM</name>
<dbReference type="PROSITE" id="PS51332">
    <property type="entry name" value="B12_BINDING"/>
    <property type="match status" value="1"/>
</dbReference>
<organism evidence="17 18">
    <name type="scientific">Rheinheimera mesophila</name>
    <dbReference type="NCBI Taxonomy" id="1547515"/>
    <lineage>
        <taxon>Bacteria</taxon>
        <taxon>Pseudomonadati</taxon>
        <taxon>Pseudomonadota</taxon>
        <taxon>Gammaproteobacteria</taxon>
        <taxon>Chromatiales</taxon>
        <taxon>Chromatiaceae</taxon>
        <taxon>Rheinheimera</taxon>
    </lineage>
</organism>
<dbReference type="GO" id="GO:0005829">
    <property type="term" value="C:cytosol"/>
    <property type="evidence" value="ECO:0007669"/>
    <property type="project" value="TreeGrafter"/>
</dbReference>
<dbReference type="Proteomes" id="UP000276260">
    <property type="component" value="Unassembled WGS sequence"/>
</dbReference>
<evidence type="ECO:0000256" key="9">
    <source>
        <dbReference type="NCBIfam" id="TIGR02082"/>
    </source>
</evidence>
<keyword evidence="5 11" id="KW-0949">S-adenosyl-L-methionine</keyword>
<dbReference type="GO" id="GO:0050667">
    <property type="term" value="P:homocysteine metabolic process"/>
    <property type="evidence" value="ECO:0007669"/>
    <property type="project" value="TreeGrafter"/>
</dbReference>
<dbReference type="GO" id="GO:0046653">
    <property type="term" value="P:tetrahydrofolate metabolic process"/>
    <property type="evidence" value="ECO:0007669"/>
    <property type="project" value="TreeGrafter"/>
</dbReference>
<reference evidence="17 18" key="1">
    <citation type="submission" date="2018-11" db="EMBL/GenBank/DDBJ databases">
        <title>Draft genome analysis of Rheinheimera mesophila isolated from an industrial waste site.</title>
        <authorList>
            <person name="Yu Q."/>
            <person name="Qi Y."/>
            <person name="Zhang H."/>
            <person name="Lu Y."/>
            <person name="Pu J."/>
        </authorList>
    </citation>
    <scope>NUCLEOTIDE SEQUENCE [LARGE SCALE GENOMIC DNA]</scope>
    <source>
        <strain evidence="17 18">IITR13</strain>
    </source>
</reference>
<dbReference type="PANTHER" id="PTHR45833">
    <property type="entry name" value="METHIONINE SYNTHASE"/>
    <property type="match status" value="1"/>
</dbReference>
<protein>
    <recommendedName>
        <fullName evidence="9">Methionine synthase</fullName>
        <ecNumber evidence="9">2.1.1.13</ecNumber>
    </recommendedName>
</protein>
<keyword evidence="4 12" id="KW-0808">Transferase</keyword>
<feature type="domain" description="B12-binding" evidence="15">
    <location>
        <begin position="397"/>
        <end position="532"/>
    </location>
</feature>
<feature type="binding site" evidence="11">
    <location>
        <position position="343"/>
    </location>
    <ligand>
        <name>methylcob(III)alamin</name>
        <dbReference type="ChEBI" id="CHEBI:28115"/>
    </ligand>
</feature>
<keyword evidence="2 12" id="KW-0489">Methyltransferase</keyword>
<evidence type="ECO:0000256" key="8">
    <source>
        <dbReference type="ARBA" id="ARBA00023285"/>
    </source>
</evidence>
<dbReference type="EMBL" id="RRCF01000001">
    <property type="protein sequence ID" value="RRJ23551.1"/>
    <property type="molecule type" value="Genomic_DNA"/>
</dbReference>
<evidence type="ECO:0000256" key="2">
    <source>
        <dbReference type="ARBA" id="ARBA00022603"/>
    </source>
</evidence>
<dbReference type="InterPro" id="IPR011822">
    <property type="entry name" value="MetH"/>
</dbReference>
<keyword evidence="18" id="KW-1185">Reference proteome</keyword>
<dbReference type="Gene3D" id="1.10.1240.10">
    <property type="entry name" value="Methionine synthase domain"/>
    <property type="match status" value="1"/>
</dbReference>
<feature type="binding site" evidence="11">
    <location>
        <begin position="407"/>
        <end position="411"/>
    </location>
    <ligand>
        <name>methylcob(III)alamin</name>
        <dbReference type="ChEBI" id="CHEBI:28115"/>
    </ligand>
</feature>
<dbReference type="FunFam" id="3.40.50.280:FF:000001">
    <property type="entry name" value="Methionine synthase"/>
    <property type="match status" value="1"/>
</dbReference>
<dbReference type="PANTHER" id="PTHR45833:SF1">
    <property type="entry name" value="METHIONINE SYNTHASE"/>
    <property type="match status" value="1"/>
</dbReference>
<comment type="cofactor">
    <cofactor evidence="10">
        <name>methylcob(III)alamin</name>
        <dbReference type="ChEBI" id="CHEBI:28115"/>
    </cofactor>
</comment>
<evidence type="ECO:0000256" key="7">
    <source>
        <dbReference type="ARBA" id="ARBA00022737"/>
    </source>
</evidence>
<comment type="similarity">
    <text evidence="1">Belongs to the vitamin-B12 dependent methionine synthase family.</text>
</comment>
<dbReference type="Pfam" id="PF02965">
    <property type="entry name" value="Met_synt_B12"/>
    <property type="match status" value="1"/>
</dbReference>
<dbReference type="InterPro" id="IPR011005">
    <property type="entry name" value="Dihydropteroate_synth-like_sf"/>
</dbReference>
<dbReference type="AlphaFoldDB" id="A0A3P3QQL6"/>
<dbReference type="InterPro" id="IPR033706">
    <property type="entry name" value="Met_synthase_B12-bd"/>
</dbReference>
<evidence type="ECO:0000256" key="3">
    <source>
        <dbReference type="ARBA" id="ARBA00022628"/>
    </source>
</evidence>
<dbReference type="PROSITE" id="PS50972">
    <property type="entry name" value="PTERIN_BINDING"/>
    <property type="match status" value="1"/>
</dbReference>
<dbReference type="SUPFAM" id="SSF47644">
    <property type="entry name" value="Methionine synthase domain"/>
    <property type="match status" value="1"/>
</dbReference>
<dbReference type="GO" id="GO:0031419">
    <property type="term" value="F:cobalamin binding"/>
    <property type="evidence" value="ECO:0007669"/>
    <property type="project" value="UniProtKB-KW"/>
</dbReference>
<feature type="binding site" evidence="11">
    <location>
        <begin position="841"/>
        <end position="842"/>
    </location>
    <ligand>
        <name>S-adenosyl-L-methionine</name>
        <dbReference type="ChEBI" id="CHEBI:59789"/>
    </ligand>
</feature>
<evidence type="ECO:0000256" key="10">
    <source>
        <dbReference type="PIRSR" id="PIRSR000381-1"/>
    </source>
</evidence>
<feature type="domain" description="Pterin-binding" evidence="13">
    <location>
        <begin position="7"/>
        <end position="268"/>
    </location>
</feature>
<dbReference type="NCBIfam" id="TIGR02082">
    <property type="entry name" value="metH"/>
    <property type="match status" value="1"/>
</dbReference>
<keyword evidence="6 10" id="KW-0479">Metal-binding</keyword>
<dbReference type="InterPro" id="IPR050554">
    <property type="entry name" value="Met_Synthase/Corrinoid"/>
</dbReference>
<keyword evidence="8" id="KW-0170">Cobalt</keyword>
<dbReference type="RefSeq" id="WP_046518224.1">
    <property type="nucleotide sequence ID" value="NZ_LAVS01000001.1"/>
</dbReference>
<dbReference type="SUPFAM" id="SSF52242">
    <property type="entry name" value="Cobalamin (vitamin B12)-binding domain"/>
    <property type="match status" value="1"/>
</dbReference>
<dbReference type="InterPro" id="IPR037010">
    <property type="entry name" value="VitB12-dep_Met_synth_activ_sf"/>
</dbReference>
<feature type="domain" description="AdoMet activation" evidence="14">
    <location>
        <begin position="548"/>
        <end position="875"/>
    </location>
</feature>
<dbReference type="NCBIfam" id="NF007024">
    <property type="entry name" value="PRK09490.1"/>
    <property type="match status" value="1"/>
</dbReference>
<evidence type="ECO:0000259" key="16">
    <source>
        <dbReference type="PROSITE" id="PS51337"/>
    </source>
</evidence>
<dbReference type="PROSITE" id="PS50974">
    <property type="entry name" value="ADOMET_ACTIVATION"/>
    <property type="match status" value="1"/>
</dbReference>
<feature type="binding site" evidence="11">
    <location>
        <position position="455"/>
    </location>
    <ligand>
        <name>methylcob(III)alamin</name>
        <dbReference type="ChEBI" id="CHEBI:28115"/>
    </ligand>
</feature>
<dbReference type="CDD" id="cd02069">
    <property type="entry name" value="methionine_synthase_B12_BD"/>
    <property type="match status" value="1"/>
</dbReference>
<dbReference type="InterPro" id="IPR000489">
    <property type="entry name" value="Pterin-binding_dom"/>
</dbReference>
<feature type="binding site" description="axial binding residue" evidence="10">
    <location>
        <position position="410"/>
    </location>
    <ligand>
        <name>methylcob(III)alamin</name>
        <dbReference type="ChEBI" id="CHEBI:28115"/>
    </ligand>
    <ligandPart>
        <name>Co</name>
        <dbReference type="ChEBI" id="CHEBI:27638"/>
    </ligandPart>
</feature>
<dbReference type="InterPro" id="IPR036724">
    <property type="entry name" value="Cobalamin-bd_sf"/>
</dbReference>
<accession>A0A3P3QQL6</accession>
<dbReference type="OrthoDB" id="9803687at2"/>
<gene>
    <name evidence="17" type="ORF">EIK76_05665</name>
</gene>
<dbReference type="InterPro" id="IPR004223">
    <property type="entry name" value="VitB12-dep_Met_synth_activ_dom"/>
</dbReference>
<feature type="binding site" evidence="11">
    <location>
        <position position="786"/>
    </location>
    <ligand>
        <name>S-adenosyl-L-methionine</name>
        <dbReference type="ChEBI" id="CHEBI:59789"/>
    </ligand>
</feature>
<dbReference type="Gene3D" id="1.10.288.10">
    <property type="entry name" value="Cobalamin-dependent Methionine Synthase, domain 2"/>
    <property type="match status" value="1"/>
</dbReference>
<feature type="binding site" evidence="11">
    <location>
        <position position="511"/>
    </location>
    <ligand>
        <name>methylcob(III)alamin</name>
        <dbReference type="ChEBI" id="CHEBI:28115"/>
    </ligand>
</feature>
<evidence type="ECO:0000256" key="12">
    <source>
        <dbReference type="PROSITE-ProRule" id="PRU00346"/>
    </source>
</evidence>
<dbReference type="InterPro" id="IPR006158">
    <property type="entry name" value="Cobalamin-bd"/>
</dbReference>
<dbReference type="Gene3D" id="3.40.50.280">
    <property type="entry name" value="Cobalamin-binding domain"/>
    <property type="match status" value="1"/>
</dbReference>
<evidence type="ECO:0000256" key="11">
    <source>
        <dbReference type="PIRSR" id="PIRSR000381-2"/>
    </source>
</evidence>
<dbReference type="Gene3D" id="3.20.20.20">
    <property type="entry name" value="Dihydropteroate synthase-like"/>
    <property type="match status" value="1"/>
</dbReference>
<keyword evidence="7" id="KW-0677">Repeat</keyword>
<dbReference type="GO" id="GO:0008270">
    <property type="term" value="F:zinc ion binding"/>
    <property type="evidence" value="ECO:0007669"/>
    <property type="project" value="InterPro"/>
</dbReference>
<evidence type="ECO:0000256" key="5">
    <source>
        <dbReference type="ARBA" id="ARBA00022691"/>
    </source>
</evidence>
<dbReference type="SUPFAM" id="SSF51717">
    <property type="entry name" value="Dihydropteroate synthetase-like"/>
    <property type="match status" value="1"/>
</dbReference>
<dbReference type="Gene3D" id="3.10.196.10">
    <property type="entry name" value="Vitamin B12-dependent methionine synthase, activation domain"/>
    <property type="match status" value="1"/>
</dbReference>
<evidence type="ECO:0000259" key="14">
    <source>
        <dbReference type="PROSITE" id="PS50974"/>
    </source>
</evidence>
<feature type="domain" description="B12-binding N-terminal" evidence="16">
    <location>
        <begin position="299"/>
        <end position="393"/>
    </location>
</feature>
<dbReference type="Pfam" id="PF00809">
    <property type="entry name" value="Pterin_bind"/>
    <property type="match status" value="1"/>
</dbReference>
<evidence type="ECO:0000256" key="6">
    <source>
        <dbReference type="ARBA" id="ARBA00022723"/>
    </source>
</evidence>
<dbReference type="EC" id="2.1.1.13" evidence="9"/>
<dbReference type="FunFam" id="1.10.1240.10:FF:000001">
    <property type="entry name" value="Methionine synthase"/>
    <property type="match status" value="1"/>
</dbReference>
<sequence>MRQQARFINVGERTNVTGSARFKKLILEGEYEKALDVARQQVENGAQIIDINMDEAMLDSKAAMVRYLNLLASEPDISRVPIMVDSSKWEVIEAALKCIQGKPVVNSISLKEGIEPFLYQAKLLRRYGAAVVVMAFDEQGQADTKARKVEICQRAYDILVNQIGFPPEDIIFDPNIFAVATGIEEHNNYAVDFIEATREIKRLCPYAKISGGVSNISFSFRGNDPVREAMHSVFLYHAIGAGMDMGIVNAGQLAVYDDIPELLRERVEDVILNRRDDATERLLDIAAEFKGDGAVAVKEDEAWRAWPVNKRLEHALVKGITDFIDQDTEEARLTVERPLHVIEGPLMDGMNVVGDLFGEGKMFLPQVVKSARVMKKAVAYLQPFIELEKAGTGAQAQGKVLMATVKGDVHDIGKNIVGVVLQCNNYEVIDLGVMVPCATLLQKAKELNVDIIGLSGLITPSLDEMVHVAKEMSRLGFDIPLLIGGATTSKAHTAIKIAPNYPHGVVYVPNASRSVSVVQSLISKEHKPAFLQRVNDEYDRARDQHARSRPGEKLLTLEQARANKFRLDLTKVAAAPKHPGVHLWQDVDLQVLRDYIDWTPFFLTWQLSGKFPAILNHPEVGMEARRVHKDANAILDLMIRQNKVQGKAVFGFFPANSDGDDIIVYTDESRTVERCRLFNLRQQLQLRNDNPNCCLADFVAPVGSGIADYIGGFAVSTGFGADELADKFAAQHDDYNSIMVKALADRLAEALAEYLHMKVRREFWGYAPDEKLDNEQLIRELYQGIRPAPGYPACPEHTEKATLWQLLDVEAQTGIKLTESYAMWPGAAVSGWYFAHPDSKYFAVSKIGTDQKDEYAAKKGWTAEQAESWLAPNLG</sequence>
<feature type="binding site" evidence="11">
    <location>
        <position position="597"/>
    </location>
    <ligand>
        <name>S-adenosyl-L-methionine</name>
        <dbReference type="ChEBI" id="CHEBI:59789"/>
    </ligand>
</feature>
<evidence type="ECO:0000259" key="13">
    <source>
        <dbReference type="PROSITE" id="PS50972"/>
    </source>
</evidence>
<dbReference type="InterPro" id="IPR036594">
    <property type="entry name" value="Meth_synthase_dom"/>
</dbReference>
<dbReference type="PROSITE" id="PS51337">
    <property type="entry name" value="B12_BINDING_NTER"/>
    <property type="match status" value="1"/>
</dbReference>
<evidence type="ECO:0000259" key="15">
    <source>
        <dbReference type="PROSITE" id="PS51332"/>
    </source>
</evidence>
<keyword evidence="3 10" id="KW-0846">Cobalamin</keyword>